<name>A0A218XFG2_PUNGR</name>
<feature type="region of interest" description="Disordered" evidence="1">
    <location>
        <begin position="1"/>
        <end position="48"/>
    </location>
</feature>
<accession>A0A218XFG2</accession>
<feature type="compositionally biased region" description="Gly residues" evidence="1">
    <location>
        <begin position="1"/>
        <end position="10"/>
    </location>
</feature>
<dbReference type="EMBL" id="MTKT01001932">
    <property type="protein sequence ID" value="OWM83221.1"/>
    <property type="molecule type" value="Genomic_DNA"/>
</dbReference>
<dbReference type="AlphaFoldDB" id="A0A218XFG2"/>
<organism evidence="2 3">
    <name type="scientific">Punica granatum</name>
    <name type="common">Pomegranate</name>
    <dbReference type="NCBI Taxonomy" id="22663"/>
    <lineage>
        <taxon>Eukaryota</taxon>
        <taxon>Viridiplantae</taxon>
        <taxon>Streptophyta</taxon>
        <taxon>Embryophyta</taxon>
        <taxon>Tracheophyta</taxon>
        <taxon>Spermatophyta</taxon>
        <taxon>Magnoliopsida</taxon>
        <taxon>eudicotyledons</taxon>
        <taxon>Gunneridae</taxon>
        <taxon>Pentapetalae</taxon>
        <taxon>rosids</taxon>
        <taxon>malvids</taxon>
        <taxon>Myrtales</taxon>
        <taxon>Lythraceae</taxon>
        <taxon>Punica</taxon>
    </lineage>
</organism>
<protein>
    <submittedName>
        <fullName evidence="2">Uncharacterized protein</fullName>
    </submittedName>
</protein>
<feature type="compositionally biased region" description="Basic and acidic residues" evidence="1">
    <location>
        <begin position="98"/>
        <end position="108"/>
    </location>
</feature>
<evidence type="ECO:0000256" key="1">
    <source>
        <dbReference type="SAM" id="MobiDB-lite"/>
    </source>
</evidence>
<proteinExistence type="predicted"/>
<evidence type="ECO:0000313" key="3">
    <source>
        <dbReference type="Proteomes" id="UP000197138"/>
    </source>
</evidence>
<gene>
    <name evidence="2" type="ORF">CDL15_Pgr012702</name>
</gene>
<evidence type="ECO:0000313" key="2">
    <source>
        <dbReference type="EMBL" id="OWM83221.1"/>
    </source>
</evidence>
<reference evidence="3" key="1">
    <citation type="journal article" date="2017" name="Plant J.">
        <title>The pomegranate (Punica granatum L.) genome and the genomics of punicalagin biosynthesis.</title>
        <authorList>
            <person name="Qin G."/>
            <person name="Xu C."/>
            <person name="Ming R."/>
            <person name="Tang H."/>
            <person name="Guyot R."/>
            <person name="Kramer E.M."/>
            <person name="Hu Y."/>
            <person name="Yi X."/>
            <person name="Qi Y."/>
            <person name="Xu X."/>
            <person name="Gao Z."/>
            <person name="Pan H."/>
            <person name="Jian J."/>
            <person name="Tian Y."/>
            <person name="Yue Z."/>
            <person name="Xu Y."/>
        </authorList>
    </citation>
    <scope>NUCLEOTIDE SEQUENCE [LARGE SCALE GENOMIC DNA]</scope>
    <source>
        <strain evidence="3">cv. Dabenzi</strain>
    </source>
</reference>
<comment type="caution">
    <text evidence="2">The sequence shown here is derived from an EMBL/GenBank/DDBJ whole genome shotgun (WGS) entry which is preliminary data.</text>
</comment>
<feature type="region of interest" description="Disordered" evidence="1">
    <location>
        <begin position="80"/>
        <end position="108"/>
    </location>
</feature>
<sequence length="108" mass="12340">MAVEPAGGGLHSSNRLEGHWAGKLGQVPESWAERAKPGPRKGALGHERERLGRTGPCVWIRLFRADFRVETEWVRRQTGSGRLGWTKLGRTDRRKMGRARERGDERRR</sequence>
<dbReference type="Proteomes" id="UP000197138">
    <property type="component" value="Unassembled WGS sequence"/>
</dbReference>